<keyword evidence="1" id="KW-1133">Transmembrane helix</keyword>
<reference evidence="2" key="2">
    <citation type="submission" date="2025-08" db="UniProtKB">
        <authorList>
            <consortium name="Ensembl"/>
        </authorList>
    </citation>
    <scope>IDENTIFICATION</scope>
</reference>
<protein>
    <submittedName>
        <fullName evidence="2">Uncharacterized protein</fullName>
    </submittedName>
</protein>
<organism evidence="2 3">
    <name type="scientific">Suricata suricatta</name>
    <name type="common">Meerkat</name>
    <dbReference type="NCBI Taxonomy" id="37032"/>
    <lineage>
        <taxon>Eukaryota</taxon>
        <taxon>Metazoa</taxon>
        <taxon>Chordata</taxon>
        <taxon>Craniata</taxon>
        <taxon>Vertebrata</taxon>
        <taxon>Euteleostomi</taxon>
        <taxon>Mammalia</taxon>
        <taxon>Eutheria</taxon>
        <taxon>Laurasiatheria</taxon>
        <taxon>Carnivora</taxon>
        <taxon>Feliformia</taxon>
        <taxon>Herpestidae</taxon>
        <taxon>Suricata</taxon>
    </lineage>
</organism>
<evidence type="ECO:0000313" key="2">
    <source>
        <dbReference type="Ensembl" id="ENSSSUP00005001600.1"/>
    </source>
</evidence>
<evidence type="ECO:0000256" key="1">
    <source>
        <dbReference type="SAM" id="Phobius"/>
    </source>
</evidence>
<feature type="transmembrane region" description="Helical" evidence="1">
    <location>
        <begin position="12"/>
        <end position="37"/>
    </location>
</feature>
<dbReference type="Ensembl" id="ENSSSUT00005001877.1">
    <property type="protein sequence ID" value="ENSSSUP00005001600.1"/>
    <property type="gene ID" value="ENSSSUG00005001118.1"/>
</dbReference>
<keyword evidence="1" id="KW-0472">Membrane</keyword>
<reference evidence="2 3" key="1">
    <citation type="submission" date="2019-05" db="EMBL/GenBank/DDBJ databases">
        <title>A Chromosome-scale Meerkat (S. suricatta) Genome Assembly.</title>
        <authorList>
            <person name="Dudchenko O."/>
            <person name="Lieberman Aiden E."/>
            <person name="Tung J."/>
            <person name="Barreiro L.B."/>
            <person name="Clutton-Brock T.H."/>
        </authorList>
    </citation>
    <scope>NUCLEOTIDE SEQUENCE [LARGE SCALE GENOMIC DNA]</scope>
</reference>
<dbReference type="AlphaFoldDB" id="A0A673SWL3"/>
<evidence type="ECO:0000313" key="3">
    <source>
        <dbReference type="Proteomes" id="UP000472268"/>
    </source>
</evidence>
<proteinExistence type="predicted"/>
<keyword evidence="1" id="KW-0812">Transmembrane</keyword>
<dbReference type="Proteomes" id="UP000472268">
    <property type="component" value="Chromosome 2"/>
</dbReference>
<reference evidence="2" key="3">
    <citation type="submission" date="2025-09" db="UniProtKB">
        <authorList>
            <consortium name="Ensembl"/>
        </authorList>
    </citation>
    <scope>IDENTIFICATION</scope>
</reference>
<keyword evidence="3" id="KW-1185">Reference proteome</keyword>
<sequence length="92" mass="9400">VATTALPGVAPFLPGVATALASATAFLAGMAAAFFLCEFHHDGDLGRRSVWRASGADESRGTQATVMAAAGTEYPGARTLGCQLELETEAKD</sequence>
<accession>A0A673SWL3</accession>
<name>A0A673SWL3_SURSU</name>